<name>A0A076EST3_RHOOP</name>
<evidence type="ECO:0000256" key="4">
    <source>
        <dbReference type="ARBA" id="ARBA00022989"/>
    </source>
</evidence>
<evidence type="ECO:0000259" key="7">
    <source>
        <dbReference type="Pfam" id="PF13190"/>
    </source>
</evidence>
<gene>
    <name evidence="8" type="ORF">EP51_31480</name>
</gene>
<evidence type="ECO:0000256" key="5">
    <source>
        <dbReference type="ARBA" id="ARBA00023136"/>
    </source>
</evidence>
<dbReference type="Pfam" id="PF13190">
    <property type="entry name" value="PDGLE"/>
    <property type="match status" value="1"/>
</dbReference>
<dbReference type="Proteomes" id="UP000028488">
    <property type="component" value="Chromosome"/>
</dbReference>
<dbReference type="AlphaFoldDB" id="A0A076EST3"/>
<dbReference type="GO" id="GO:0005886">
    <property type="term" value="C:plasma membrane"/>
    <property type="evidence" value="ECO:0007669"/>
    <property type="project" value="UniProtKB-SubCell"/>
</dbReference>
<dbReference type="eggNOG" id="COG0310">
    <property type="taxonomic scope" value="Bacteria"/>
</dbReference>
<organism evidence="8 9">
    <name type="scientific">Rhodococcus opacus</name>
    <name type="common">Nocardia opaca</name>
    <dbReference type="NCBI Taxonomy" id="37919"/>
    <lineage>
        <taxon>Bacteria</taxon>
        <taxon>Bacillati</taxon>
        <taxon>Actinomycetota</taxon>
        <taxon>Actinomycetes</taxon>
        <taxon>Mycobacteriales</taxon>
        <taxon>Nocardiaceae</taxon>
        <taxon>Rhodococcus</taxon>
    </lineage>
</organism>
<feature type="transmembrane region" description="Helical" evidence="6">
    <location>
        <begin position="89"/>
        <end position="111"/>
    </location>
</feature>
<dbReference type="EMBL" id="CP008947">
    <property type="protein sequence ID" value="AII08911.1"/>
    <property type="molecule type" value="Genomic_DNA"/>
</dbReference>
<evidence type="ECO:0000313" key="9">
    <source>
        <dbReference type="Proteomes" id="UP000028488"/>
    </source>
</evidence>
<protein>
    <submittedName>
        <fullName evidence="8">Membrane protein</fullName>
    </submittedName>
</protein>
<feature type="domain" description="PDGLE" evidence="7">
    <location>
        <begin position="10"/>
        <end position="112"/>
    </location>
</feature>
<evidence type="ECO:0000313" key="8">
    <source>
        <dbReference type="EMBL" id="AII08911.1"/>
    </source>
</evidence>
<accession>A0A076EST3</accession>
<sequence>MSTSSPVSLRRFLLGFALVALLVAGAVSYLASSSPDGLDAATTRGCETVETDTGETLVGDCIAQNASAHPLSDSPLADYTVGGRSHLTGVAGVIGATATFVVAGGLFWLLARARRNRTSP</sequence>
<evidence type="ECO:0000256" key="6">
    <source>
        <dbReference type="SAM" id="Phobius"/>
    </source>
</evidence>
<keyword evidence="4 6" id="KW-1133">Transmembrane helix</keyword>
<keyword evidence="5 6" id="KW-0472">Membrane</keyword>
<comment type="subcellular location">
    <subcellularLocation>
        <location evidence="1">Cell membrane</location>
    </subcellularLocation>
</comment>
<proteinExistence type="predicted"/>
<evidence type="ECO:0000256" key="2">
    <source>
        <dbReference type="ARBA" id="ARBA00022475"/>
    </source>
</evidence>
<dbReference type="RefSeq" id="WP_112300958.1">
    <property type="nucleotide sequence ID" value="NZ_CP008947.1"/>
</dbReference>
<evidence type="ECO:0000256" key="3">
    <source>
        <dbReference type="ARBA" id="ARBA00022692"/>
    </source>
</evidence>
<keyword evidence="2" id="KW-1003">Cell membrane</keyword>
<reference evidence="8 9" key="1">
    <citation type="submission" date="2014-07" db="EMBL/GenBank/DDBJ databases">
        <title>Genome Sequence of Rhodococcus opacus Strain R7, a Biodegrader of Mono- and Polycyclic Aromatic Hydrocarbons.</title>
        <authorList>
            <person name="Di Gennaro P."/>
            <person name="Zampolli J."/>
            <person name="Presti I."/>
            <person name="Cappelletti M."/>
            <person name="D'Ursi P."/>
            <person name="Orro A."/>
            <person name="Mezzelani A."/>
            <person name="Milanesi L."/>
        </authorList>
    </citation>
    <scope>NUCLEOTIDE SEQUENCE [LARGE SCALE GENOMIC DNA]</scope>
    <source>
        <strain evidence="8 9">R7</strain>
    </source>
</reference>
<evidence type="ECO:0000256" key="1">
    <source>
        <dbReference type="ARBA" id="ARBA00004236"/>
    </source>
</evidence>
<feature type="transmembrane region" description="Helical" evidence="6">
    <location>
        <begin position="12"/>
        <end position="31"/>
    </location>
</feature>
<keyword evidence="3 6" id="KW-0812">Transmembrane</keyword>
<dbReference type="InterPro" id="IPR025937">
    <property type="entry name" value="PDGLE_dom"/>
</dbReference>